<sequence length="118" mass="13248">MSTLNFQIWHSNPSRPVFVARKVFCIMERTTKSTVIYSGNGGNANLSRNSLFRRLLRYNNLFTGAGSIILWNEFQTLEAETGTKLKTCTCGAVALLNLLIDTDLISFALVIHHRLTVN</sequence>
<dbReference type="EMBL" id="JALNTZ010000002">
    <property type="protein sequence ID" value="KAJ3663784.1"/>
    <property type="molecule type" value="Genomic_DNA"/>
</dbReference>
<accession>A0AA38IZD8</accession>
<dbReference type="Proteomes" id="UP001168821">
    <property type="component" value="Unassembled WGS sequence"/>
</dbReference>
<evidence type="ECO:0000313" key="1">
    <source>
        <dbReference type="EMBL" id="KAJ3663784.1"/>
    </source>
</evidence>
<evidence type="ECO:0000313" key="2">
    <source>
        <dbReference type="Proteomes" id="UP001168821"/>
    </source>
</evidence>
<dbReference type="AlphaFoldDB" id="A0AA38IZD8"/>
<keyword evidence="2" id="KW-1185">Reference proteome</keyword>
<name>A0AA38IZD8_9CUCU</name>
<gene>
    <name evidence="1" type="ORF">Zmor_008011</name>
</gene>
<protein>
    <submittedName>
        <fullName evidence="1">Uncharacterized protein</fullName>
    </submittedName>
</protein>
<reference evidence="1" key="1">
    <citation type="journal article" date="2023" name="G3 (Bethesda)">
        <title>Whole genome assemblies of Zophobas morio and Tenebrio molitor.</title>
        <authorList>
            <person name="Kaur S."/>
            <person name="Stinson S.A."/>
            <person name="diCenzo G.C."/>
        </authorList>
    </citation>
    <scope>NUCLEOTIDE SEQUENCE</scope>
    <source>
        <strain evidence="1">QUZm001</strain>
    </source>
</reference>
<comment type="caution">
    <text evidence="1">The sequence shown here is derived from an EMBL/GenBank/DDBJ whole genome shotgun (WGS) entry which is preliminary data.</text>
</comment>
<proteinExistence type="predicted"/>
<organism evidence="1 2">
    <name type="scientific">Zophobas morio</name>
    <dbReference type="NCBI Taxonomy" id="2755281"/>
    <lineage>
        <taxon>Eukaryota</taxon>
        <taxon>Metazoa</taxon>
        <taxon>Ecdysozoa</taxon>
        <taxon>Arthropoda</taxon>
        <taxon>Hexapoda</taxon>
        <taxon>Insecta</taxon>
        <taxon>Pterygota</taxon>
        <taxon>Neoptera</taxon>
        <taxon>Endopterygota</taxon>
        <taxon>Coleoptera</taxon>
        <taxon>Polyphaga</taxon>
        <taxon>Cucujiformia</taxon>
        <taxon>Tenebrionidae</taxon>
        <taxon>Zophobas</taxon>
    </lineage>
</organism>